<keyword evidence="9" id="KW-1185">Reference proteome</keyword>
<dbReference type="Proteomes" id="UP000264820">
    <property type="component" value="Unplaced"/>
</dbReference>
<keyword evidence="2" id="KW-1015">Disulfide bond</keyword>
<comment type="similarity">
    <text evidence="5">Belongs to the IL-12B family.</text>
</comment>
<comment type="subcellular location">
    <subcellularLocation>
        <location evidence="5">Secreted</location>
    </subcellularLocation>
</comment>
<dbReference type="SUPFAM" id="SSF48726">
    <property type="entry name" value="Immunoglobulin"/>
    <property type="match status" value="1"/>
</dbReference>
<name>A0A3Q3DU68_HIPCM</name>
<keyword evidence="5" id="KW-0964">Secreted</keyword>
<keyword evidence="5" id="KW-0202">Cytokine</keyword>
<evidence type="ECO:0000256" key="6">
    <source>
        <dbReference type="SAM" id="Phobius"/>
    </source>
</evidence>
<evidence type="ECO:0000256" key="2">
    <source>
        <dbReference type="ARBA" id="ARBA00023157"/>
    </source>
</evidence>
<proteinExistence type="inferred from homology"/>
<evidence type="ECO:0000256" key="3">
    <source>
        <dbReference type="ARBA" id="ARBA00023180"/>
    </source>
</evidence>
<evidence type="ECO:0000256" key="4">
    <source>
        <dbReference type="ARBA" id="ARBA00023319"/>
    </source>
</evidence>
<dbReference type="GO" id="GO:0005125">
    <property type="term" value="F:cytokine activity"/>
    <property type="evidence" value="ECO:0007669"/>
    <property type="project" value="UniProtKB-KW"/>
</dbReference>
<accession>A0A3Q3DU68</accession>
<organism evidence="8 9">
    <name type="scientific">Hippocampus comes</name>
    <name type="common">Tiger tail seahorse</name>
    <dbReference type="NCBI Taxonomy" id="109280"/>
    <lineage>
        <taxon>Eukaryota</taxon>
        <taxon>Metazoa</taxon>
        <taxon>Chordata</taxon>
        <taxon>Craniata</taxon>
        <taxon>Vertebrata</taxon>
        <taxon>Euteleostomi</taxon>
        <taxon>Actinopterygii</taxon>
        <taxon>Neopterygii</taxon>
        <taxon>Teleostei</taxon>
        <taxon>Neoteleostei</taxon>
        <taxon>Acanthomorphata</taxon>
        <taxon>Syngnathiaria</taxon>
        <taxon>Syngnathiformes</taxon>
        <taxon>Syngnathoidei</taxon>
        <taxon>Syngnathidae</taxon>
        <taxon>Hippocampus</taxon>
    </lineage>
</organism>
<dbReference type="InterPro" id="IPR036116">
    <property type="entry name" value="FN3_sf"/>
</dbReference>
<keyword evidence="6" id="KW-0812">Transmembrane</keyword>
<dbReference type="PROSITE" id="PS50835">
    <property type="entry name" value="IG_LIKE"/>
    <property type="match status" value="1"/>
</dbReference>
<evidence type="ECO:0000313" key="8">
    <source>
        <dbReference type="Ensembl" id="ENSHCOP00000020635.1"/>
    </source>
</evidence>
<dbReference type="GeneTree" id="ENSGT00390000012630"/>
<protein>
    <recommendedName>
        <fullName evidence="5">Interleukin-12 subunit beta</fullName>
        <shortName evidence="5">IL-12B</shortName>
    </recommendedName>
    <alternativeName>
        <fullName evidence="5">Cytotoxic lymphocyte maturation factor 40 kDa subunit</fullName>
    </alternativeName>
    <alternativeName>
        <fullName evidence="5">IL-12 subunit p40</fullName>
    </alternativeName>
</protein>
<dbReference type="PANTHER" id="PTHR48485:SF3">
    <property type="entry name" value="INTERLEUKIN-12 SUBUNIT BETA"/>
    <property type="match status" value="1"/>
</dbReference>
<keyword evidence="3 5" id="KW-0325">Glycoprotein</keyword>
<evidence type="ECO:0000259" key="7">
    <source>
        <dbReference type="PROSITE" id="PS50835"/>
    </source>
</evidence>
<sequence>MTLHYTETFLCEIWLKFFFSPQIFTNLSVHVAVLFFYIILYYIILYYIISLPFYIITVGTPHDLVTLSCDVASEGDEVTWKFSGEEIDEDNPFEMKKIGPNLLLKDVGTPMLGEYTCWSRGKSMSTYLLLQAEEEEEFDYFLTCRANSYNCTFSCTWNDTKYKLVRLGLGHHCIQSDLCSWVSSTSDKQDGKLHFELHHSLSPYSEESTMLELTAEAIGNDTFLRRIKKFYLHDIIQPDSPQIVKCQELEHYLSVTVRPPCSWSSPDSFFPLEHQVEYRLRDDGQVNFSLIFLPKKISSLRARSRDLLVQSRWSKWSEWANVKCCLLRDDNAIRTSL</sequence>
<dbReference type="AlphaFoldDB" id="A0A3Q3DU68"/>
<keyword evidence="6" id="KW-1133">Transmembrane helix</keyword>
<comment type="subunit">
    <text evidence="5">Heterodimer with IL12A; disulfide-linked. The heterodimer is known as interleukin IL-12.</text>
</comment>
<dbReference type="PRINTS" id="PR01928">
    <property type="entry name" value="INTRLEUKN12B"/>
</dbReference>
<dbReference type="PANTHER" id="PTHR48485">
    <property type="entry name" value="INTERLEUKIN-12 SUBUNIT BETA-RELATED"/>
    <property type="match status" value="1"/>
</dbReference>
<dbReference type="InterPro" id="IPR050676">
    <property type="entry name" value="IL-12"/>
</dbReference>
<evidence type="ECO:0000256" key="1">
    <source>
        <dbReference type="ARBA" id="ARBA00022729"/>
    </source>
</evidence>
<reference evidence="8" key="2">
    <citation type="submission" date="2025-09" db="UniProtKB">
        <authorList>
            <consortium name="Ensembl"/>
        </authorList>
    </citation>
    <scope>IDENTIFICATION</scope>
</reference>
<gene>
    <name evidence="5" type="primary">IL12B</name>
</gene>
<evidence type="ECO:0000256" key="5">
    <source>
        <dbReference type="RuleBase" id="RU281113"/>
    </source>
</evidence>
<feature type="domain" description="Ig-like" evidence="7">
    <location>
        <begin position="52"/>
        <end position="117"/>
    </location>
</feature>
<dbReference type="SUPFAM" id="SSF49265">
    <property type="entry name" value="Fibronectin type III"/>
    <property type="match status" value="1"/>
</dbReference>
<dbReference type="Pfam" id="PF10420">
    <property type="entry name" value="IL12p40_C"/>
    <property type="match status" value="1"/>
</dbReference>
<dbReference type="InterPro" id="IPR015528">
    <property type="entry name" value="IL-12_beta"/>
</dbReference>
<dbReference type="GO" id="GO:0004896">
    <property type="term" value="F:cytokine receptor activity"/>
    <property type="evidence" value="ECO:0007669"/>
    <property type="project" value="UniProtKB-UniRule"/>
</dbReference>
<reference evidence="8" key="1">
    <citation type="submission" date="2025-08" db="UniProtKB">
        <authorList>
            <consortium name="Ensembl"/>
        </authorList>
    </citation>
    <scope>IDENTIFICATION</scope>
</reference>
<dbReference type="InterPro" id="IPR013783">
    <property type="entry name" value="Ig-like_fold"/>
</dbReference>
<dbReference type="InterPro" id="IPR019482">
    <property type="entry name" value="IL-12_beta_cen-dom"/>
</dbReference>
<dbReference type="Ensembl" id="ENSHCOT00000005692.1">
    <property type="protein sequence ID" value="ENSHCOP00000020635.1"/>
    <property type="gene ID" value="ENSHCOG00000007059.1"/>
</dbReference>
<feature type="transmembrane region" description="Helical" evidence="6">
    <location>
        <begin position="27"/>
        <end position="49"/>
    </location>
</feature>
<dbReference type="InterPro" id="IPR007110">
    <property type="entry name" value="Ig-like_dom"/>
</dbReference>
<dbReference type="InterPro" id="IPR036179">
    <property type="entry name" value="Ig-like_dom_sf"/>
</dbReference>
<keyword evidence="1" id="KW-0732">Signal</keyword>
<dbReference type="Gene3D" id="2.60.40.10">
    <property type="entry name" value="Immunoglobulins"/>
    <property type="match status" value="3"/>
</dbReference>
<keyword evidence="4 5" id="KW-0393">Immunoglobulin domain</keyword>
<keyword evidence="6" id="KW-0472">Membrane</keyword>
<dbReference type="GO" id="GO:0005615">
    <property type="term" value="C:extracellular space"/>
    <property type="evidence" value="ECO:0007669"/>
    <property type="project" value="UniProtKB-KW"/>
</dbReference>
<evidence type="ECO:0000313" key="9">
    <source>
        <dbReference type="Proteomes" id="UP000264820"/>
    </source>
</evidence>